<gene>
    <name evidence="2" type="ORF">P154DRAFT_539165</name>
</gene>
<organism evidence="2 3">
    <name type="scientific">Amniculicola lignicola CBS 123094</name>
    <dbReference type="NCBI Taxonomy" id="1392246"/>
    <lineage>
        <taxon>Eukaryota</taxon>
        <taxon>Fungi</taxon>
        <taxon>Dikarya</taxon>
        <taxon>Ascomycota</taxon>
        <taxon>Pezizomycotina</taxon>
        <taxon>Dothideomycetes</taxon>
        <taxon>Pleosporomycetidae</taxon>
        <taxon>Pleosporales</taxon>
        <taxon>Amniculicolaceae</taxon>
        <taxon>Amniculicola</taxon>
    </lineage>
</organism>
<feature type="compositionally biased region" description="Basic and acidic residues" evidence="1">
    <location>
        <begin position="107"/>
        <end position="116"/>
    </location>
</feature>
<evidence type="ECO:0000313" key="3">
    <source>
        <dbReference type="Proteomes" id="UP000799779"/>
    </source>
</evidence>
<evidence type="ECO:0000256" key="1">
    <source>
        <dbReference type="SAM" id="MobiDB-lite"/>
    </source>
</evidence>
<feature type="region of interest" description="Disordered" evidence="1">
    <location>
        <begin position="104"/>
        <end position="124"/>
    </location>
</feature>
<reference evidence="2" key="1">
    <citation type="journal article" date="2020" name="Stud. Mycol.">
        <title>101 Dothideomycetes genomes: a test case for predicting lifestyles and emergence of pathogens.</title>
        <authorList>
            <person name="Haridas S."/>
            <person name="Albert R."/>
            <person name="Binder M."/>
            <person name="Bloem J."/>
            <person name="Labutti K."/>
            <person name="Salamov A."/>
            <person name="Andreopoulos B."/>
            <person name="Baker S."/>
            <person name="Barry K."/>
            <person name="Bills G."/>
            <person name="Bluhm B."/>
            <person name="Cannon C."/>
            <person name="Castanera R."/>
            <person name="Culley D."/>
            <person name="Daum C."/>
            <person name="Ezra D."/>
            <person name="Gonzalez J."/>
            <person name="Henrissat B."/>
            <person name="Kuo A."/>
            <person name="Liang C."/>
            <person name="Lipzen A."/>
            <person name="Lutzoni F."/>
            <person name="Magnuson J."/>
            <person name="Mondo S."/>
            <person name="Nolan M."/>
            <person name="Ohm R."/>
            <person name="Pangilinan J."/>
            <person name="Park H.-J."/>
            <person name="Ramirez L."/>
            <person name="Alfaro M."/>
            <person name="Sun H."/>
            <person name="Tritt A."/>
            <person name="Yoshinaga Y."/>
            <person name="Zwiers L.-H."/>
            <person name="Turgeon B."/>
            <person name="Goodwin S."/>
            <person name="Spatafora J."/>
            <person name="Crous P."/>
            <person name="Grigoriev I."/>
        </authorList>
    </citation>
    <scope>NUCLEOTIDE SEQUENCE</scope>
    <source>
        <strain evidence="2">CBS 123094</strain>
    </source>
</reference>
<accession>A0A6A5W0T0</accession>
<dbReference type="Proteomes" id="UP000799779">
    <property type="component" value="Unassembled WGS sequence"/>
</dbReference>
<evidence type="ECO:0000313" key="2">
    <source>
        <dbReference type="EMBL" id="KAF1994884.1"/>
    </source>
</evidence>
<sequence length="196" mass="22545">MDDHLEALPTTEVWQLFSTARDNTVKAYDSLRKAAPRNESHDLSNTQLSPRELRDISYTIRTKGYNIISQGTSTQVGKPNDFSVDHIHATMEWIGLTADQFRRHRREHGDQSDPDHPIGPPPDELVGEFTKTLLELKTAVEWYVSQLQRSALEWDGARDMYYYYDYKSKVFVYQDGSFAADVSKRTNQDGAMAEEH</sequence>
<keyword evidence="3" id="KW-1185">Reference proteome</keyword>
<dbReference type="EMBL" id="ML977649">
    <property type="protein sequence ID" value="KAF1994884.1"/>
    <property type="molecule type" value="Genomic_DNA"/>
</dbReference>
<dbReference type="AlphaFoldDB" id="A0A6A5W0T0"/>
<proteinExistence type="predicted"/>
<protein>
    <submittedName>
        <fullName evidence="2">Uncharacterized protein</fullName>
    </submittedName>
</protein>
<name>A0A6A5W0T0_9PLEO</name>